<dbReference type="KEGG" id="mbr:MONBRDRAFT_9675"/>
<name>A9V416_MONBE</name>
<feature type="compositionally biased region" description="Polar residues" evidence="1">
    <location>
        <begin position="94"/>
        <end position="104"/>
    </location>
</feature>
<dbReference type="AlphaFoldDB" id="A9V416"/>
<evidence type="ECO:0000256" key="1">
    <source>
        <dbReference type="SAM" id="MobiDB-lite"/>
    </source>
</evidence>
<gene>
    <name evidence="2" type="ORF">MONBRDRAFT_9675</name>
</gene>
<proteinExistence type="predicted"/>
<dbReference type="PROSITE" id="PS50096">
    <property type="entry name" value="IQ"/>
    <property type="match status" value="1"/>
</dbReference>
<feature type="compositionally biased region" description="Polar residues" evidence="1">
    <location>
        <begin position="40"/>
        <end position="54"/>
    </location>
</feature>
<dbReference type="InParanoid" id="A9V416"/>
<dbReference type="RefSeq" id="XP_001747436.1">
    <property type="nucleotide sequence ID" value="XM_001747384.1"/>
</dbReference>
<keyword evidence="3" id="KW-1185">Reference proteome</keyword>
<sequence length="504" mass="55968">MSILAQHVREDYAHDQEALKVRRETVMDALTALGLDPALTSLSQHSSPGRNTTAPEDRRASPLQEEAEEDDEHTDRPCHDTSASAETDPDSRHATTSVDSTWPDKTNDSHNESSDEPHKFDYGSENESSNEDASILWPAAEAEPQHLARVPLEHSDRGYALSRGKLRRASLHAKSQQSKSTDNVADLLKVVGRSTPMIDVIDVPEAHAPSFEPTPTDPDPSDGSEAGDTTDPPLQLAVHSITMDAMTVPPAKTERRVASAVRIQAWFRGAHWRRKHLDIQSMSLWDLKTPRAQAIEQFHEDNDRALKSFGLAGIKAVALVRTFADALDDVRGAWLTTPPASLQPITFNGFLEHTRRRHAVQTGFRKFCDKTTQAITLEEGHRLLRGHHDMIGYMPKQTEFLAAVSVVFRQPVDSMDAVATSHLDASVLMSRDMQLRTARSLESTWLQPRVDGQDSWALMEASRDETPLKAVVDMMMKEKYGAHAVALQALVDKHLDSSDEEEAD</sequence>
<feature type="compositionally biased region" description="Basic and acidic residues" evidence="1">
    <location>
        <begin position="105"/>
        <end position="122"/>
    </location>
</feature>
<evidence type="ECO:0000313" key="2">
    <source>
        <dbReference type="EMBL" id="EDQ87903.1"/>
    </source>
</evidence>
<feature type="region of interest" description="Disordered" evidence="1">
    <location>
        <begin position="207"/>
        <end position="233"/>
    </location>
</feature>
<dbReference type="Proteomes" id="UP000001357">
    <property type="component" value="Unassembled WGS sequence"/>
</dbReference>
<dbReference type="EMBL" id="CH991557">
    <property type="protein sequence ID" value="EDQ87903.1"/>
    <property type="molecule type" value="Genomic_DNA"/>
</dbReference>
<organism evidence="2 3">
    <name type="scientific">Monosiga brevicollis</name>
    <name type="common">Choanoflagellate</name>
    <dbReference type="NCBI Taxonomy" id="81824"/>
    <lineage>
        <taxon>Eukaryota</taxon>
        <taxon>Choanoflagellata</taxon>
        <taxon>Craspedida</taxon>
        <taxon>Salpingoecidae</taxon>
        <taxon>Monosiga</taxon>
    </lineage>
</organism>
<reference evidence="2 3" key="1">
    <citation type="journal article" date="2008" name="Nature">
        <title>The genome of the choanoflagellate Monosiga brevicollis and the origin of metazoans.</title>
        <authorList>
            <consortium name="JGI Sequencing"/>
            <person name="King N."/>
            <person name="Westbrook M.J."/>
            <person name="Young S.L."/>
            <person name="Kuo A."/>
            <person name="Abedin M."/>
            <person name="Chapman J."/>
            <person name="Fairclough S."/>
            <person name="Hellsten U."/>
            <person name="Isogai Y."/>
            <person name="Letunic I."/>
            <person name="Marr M."/>
            <person name="Pincus D."/>
            <person name="Putnam N."/>
            <person name="Rokas A."/>
            <person name="Wright K.J."/>
            <person name="Zuzow R."/>
            <person name="Dirks W."/>
            <person name="Good M."/>
            <person name="Goodstein D."/>
            <person name="Lemons D."/>
            <person name="Li W."/>
            <person name="Lyons J.B."/>
            <person name="Morris A."/>
            <person name="Nichols S."/>
            <person name="Richter D.J."/>
            <person name="Salamov A."/>
            <person name="Bork P."/>
            <person name="Lim W.A."/>
            <person name="Manning G."/>
            <person name="Miller W.T."/>
            <person name="McGinnis W."/>
            <person name="Shapiro H."/>
            <person name="Tjian R."/>
            <person name="Grigoriev I.V."/>
            <person name="Rokhsar D."/>
        </authorList>
    </citation>
    <scope>NUCLEOTIDE SEQUENCE [LARGE SCALE GENOMIC DNA]</scope>
    <source>
        <strain evidence="3">MX1 / ATCC 50154</strain>
    </source>
</reference>
<dbReference type="GeneID" id="5892711"/>
<feature type="region of interest" description="Disordered" evidence="1">
    <location>
        <begin position="39"/>
        <end position="132"/>
    </location>
</feature>
<accession>A9V416</accession>
<protein>
    <submittedName>
        <fullName evidence="2">Uncharacterized protein</fullName>
    </submittedName>
</protein>
<evidence type="ECO:0000313" key="3">
    <source>
        <dbReference type="Proteomes" id="UP000001357"/>
    </source>
</evidence>